<dbReference type="InterPro" id="IPR011162">
    <property type="entry name" value="MHC_I/II-like_Ag-recog"/>
</dbReference>
<feature type="chain" id="PRO_5034548198" description="MHC class I-like antigen recognition-like domain-containing protein" evidence="10">
    <location>
        <begin position="22"/>
        <end position="171"/>
    </location>
</feature>
<evidence type="ECO:0000313" key="13">
    <source>
        <dbReference type="Proteomes" id="UP000694393"/>
    </source>
</evidence>
<evidence type="ECO:0000256" key="3">
    <source>
        <dbReference type="ARBA" id="ARBA00022692"/>
    </source>
</evidence>
<keyword evidence="9" id="KW-0325">Glycoprotein</keyword>
<feature type="signal peptide" evidence="10">
    <location>
        <begin position="1"/>
        <end position="21"/>
    </location>
</feature>
<dbReference type="GO" id="GO:0042612">
    <property type="term" value="C:MHC class I protein complex"/>
    <property type="evidence" value="ECO:0007669"/>
    <property type="project" value="UniProtKB-KW"/>
</dbReference>
<dbReference type="GO" id="GO:0002474">
    <property type="term" value="P:antigen processing and presentation of peptide antigen via MHC class I"/>
    <property type="evidence" value="ECO:0007669"/>
    <property type="project" value="UniProtKB-KW"/>
</dbReference>
<keyword evidence="7" id="KW-0472">Membrane</keyword>
<protein>
    <recommendedName>
        <fullName evidence="11">MHC class I-like antigen recognition-like domain-containing protein</fullName>
    </recommendedName>
</protein>
<evidence type="ECO:0000256" key="2">
    <source>
        <dbReference type="ARBA" id="ARBA00022451"/>
    </source>
</evidence>
<dbReference type="InterPro" id="IPR037055">
    <property type="entry name" value="MHC_I-like_Ag-recog_sf"/>
</dbReference>
<reference evidence="12" key="1">
    <citation type="submission" date="2025-08" db="UniProtKB">
        <authorList>
            <consortium name="Ensembl"/>
        </authorList>
    </citation>
    <scope>IDENTIFICATION</scope>
</reference>
<dbReference type="PANTHER" id="PTHR16675">
    <property type="entry name" value="MHC CLASS I-RELATED"/>
    <property type="match status" value="1"/>
</dbReference>
<evidence type="ECO:0000313" key="12">
    <source>
        <dbReference type="Ensembl" id="ENSPCEP00000005509.1"/>
    </source>
</evidence>
<evidence type="ECO:0000256" key="6">
    <source>
        <dbReference type="ARBA" id="ARBA00022989"/>
    </source>
</evidence>
<keyword evidence="8" id="KW-1015">Disulfide bond</keyword>
<dbReference type="InterPro" id="IPR050208">
    <property type="entry name" value="MHC_class-I_related"/>
</dbReference>
<comment type="subcellular location">
    <subcellularLocation>
        <location evidence="1">Membrane</location>
        <topology evidence="1">Single-pass type I membrane protein</topology>
    </subcellularLocation>
</comment>
<keyword evidence="5" id="KW-0391">Immunity</keyword>
<dbReference type="PANTHER" id="PTHR16675:SF242">
    <property type="entry name" value="MAJOR HISTOCOMPATIBILITY COMPLEX CLASS I-RELATED GENE PROTEIN"/>
    <property type="match status" value="1"/>
</dbReference>
<keyword evidence="13" id="KW-1185">Reference proteome</keyword>
<dbReference type="GO" id="GO:0006955">
    <property type="term" value="P:immune response"/>
    <property type="evidence" value="ECO:0007669"/>
    <property type="project" value="TreeGrafter"/>
</dbReference>
<evidence type="ECO:0000256" key="7">
    <source>
        <dbReference type="ARBA" id="ARBA00023136"/>
    </source>
</evidence>
<evidence type="ECO:0000256" key="8">
    <source>
        <dbReference type="ARBA" id="ARBA00023157"/>
    </source>
</evidence>
<dbReference type="Gene3D" id="3.30.500.10">
    <property type="entry name" value="MHC class I-like antigen recognition-like"/>
    <property type="match status" value="1"/>
</dbReference>
<keyword evidence="3" id="KW-0812">Transmembrane</keyword>
<proteinExistence type="predicted"/>
<organism evidence="12 13">
    <name type="scientific">Pelusios castaneus</name>
    <name type="common">West African mud turtle</name>
    <dbReference type="NCBI Taxonomy" id="367368"/>
    <lineage>
        <taxon>Eukaryota</taxon>
        <taxon>Metazoa</taxon>
        <taxon>Chordata</taxon>
        <taxon>Craniata</taxon>
        <taxon>Vertebrata</taxon>
        <taxon>Euteleostomi</taxon>
        <taxon>Archelosauria</taxon>
        <taxon>Testudinata</taxon>
        <taxon>Testudines</taxon>
        <taxon>Pleurodira</taxon>
        <taxon>Pelomedusidae</taxon>
        <taxon>Pelusios</taxon>
    </lineage>
</organism>
<feature type="domain" description="MHC class I-like antigen recognition-like" evidence="11">
    <location>
        <begin position="31"/>
        <end position="119"/>
    </location>
</feature>
<dbReference type="GO" id="GO:0005615">
    <property type="term" value="C:extracellular space"/>
    <property type="evidence" value="ECO:0007669"/>
    <property type="project" value="TreeGrafter"/>
</dbReference>
<dbReference type="Proteomes" id="UP000694393">
    <property type="component" value="Unplaced"/>
</dbReference>
<dbReference type="SUPFAM" id="SSF54452">
    <property type="entry name" value="MHC antigen-recognition domain"/>
    <property type="match status" value="1"/>
</dbReference>
<evidence type="ECO:0000256" key="1">
    <source>
        <dbReference type="ARBA" id="ARBA00004479"/>
    </source>
</evidence>
<sequence length="171" mass="18587">SSPPAPPHVLLLLWPPTRVPALLPLYPDPNRHSLRYFYTGVTAGAGLPEFIATGYVDWELIDHYDSNTRRAVPRAEWMARVGESDPQYWDRNTQILQGWEARFRVDLNTLHGRYNQSGGEWGAHGPGGRGCLGVTEDPAWLLGLPGSARLRGAETPPLGLGPRAAAGAGSA</sequence>
<evidence type="ECO:0000256" key="10">
    <source>
        <dbReference type="SAM" id="SignalP"/>
    </source>
</evidence>
<dbReference type="Ensembl" id="ENSPCET00000005713.1">
    <property type="protein sequence ID" value="ENSPCEP00000005509.1"/>
    <property type="gene ID" value="ENSPCEG00000004488.1"/>
</dbReference>
<evidence type="ECO:0000259" key="11">
    <source>
        <dbReference type="Pfam" id="PF00129"/>
    </source>
</evidence>
<reference evidence="12" key="2">
    <citation type="submission" date="2025-09" db="UniProtKB">
        <authorList>
            <consortium name="Ensembl"/>
        </authorList>
    </citation>
    <scope>IDENTIFICATION</scope>
</reference>
<keyword evidence="6" id="KW-1133">Transmembrane helix</keyword>
<evidence type="ECO:0000256" key="4">
    <source>
        <dbReference type="ARBA" id="ARBA00022729"/>
    </source>
</evidence>
<dbReference type="GO" id="GO:0009897">
    <property type="term" value="C:external side of plasma membrane"/>
    <property type="evidence" value="ECO:0007669"/>
    <property type="project" value="TreeGrafter"/>
</dbReference>
<accession>A0A8C8RI91</accession>
<dbReference type="Pfam" id="PF00129">
    <property type="entry name" value="MHC_I"/>
    <property type="match status" value="1"/>
</dbReference>
<evidence type="ECO:0000256" key="9">
    <source>
        <dbReference type="ARBA" id="ARBA00023180"/>
    </source>
</evidence>
<evidence type="ECO:0000256" key="5">
    <source>
        <dbReference type="ARBA" id="ARBA00022859"/>
    </source>
</evidence>
<keyword evidence="4 10" id="KW-0732">Signal</keyword>
<name>A0A8C8RI91_9SAUR</name>
<dbReference type="InterPro" id="IPR011161">
    <property type="entry name" value="MHC_I-like_Ag-recog"/>
</dbReference>
<keyword evidence="2" id="KW-0490">MHC I</keyword>
<dbReference type="AlphaFoldDB" id="A0A8C8RI91"/>